<sequence>MLKKRQILDGARQVFLLNGYAGASMDEIAIQAGVSKGTLYNHFDSKDDLFRSLIDSEAERITRELPSPDPKDLDPASALRQIGIAVLVVMEAPATMATLRLVIGALGRFPRLGEEFLTQSLGPTIKRIAEDLDTHVADGDIQIQDTHAAAMQFARWCLAHAIGRILVPNQPQEPQADCSAWVEQVLRAFGTLTGGQKDV</sequence>
<keyword evidence="4" id="KW-0614">Plasmid</keyword>
<dbReference type="PROSITE" id="PS50977">
    <property type="entry name" value="HTH_TETR_2"/>
    <property type="match status" value="1"/>
</dbReference>
<dbReference type="InterPro" id="IPR023772">
    <property type="entry name" value="DNA-bd_HTH_TetR-type_CS"/>
</dbReference>
<dbReference type="InterPro" id="IPR050109">
    <property type="entry name" value="HTH-type_TetR-like_transc_reg"/>
</dbReference>
<organism evidence="4 5">
    <name type="scientific">Microvirga terrae</name>
    <dbReference type="NCBI Taxonomy" id="2740529"/>
    <lineage>
        <taxon>Bacteria</taxon>
        <taxon>Pseudomonadati</taxon>
        <taxon>Pseudomonadota</taxon>
        <taxon>Alphaproteobacteria</taxon>
        <taxon>Hyphomicrobiales</taxon>
        <taxon>Methylobacteriaceae</taxon>
        <taxon>Microvirga</taxon>
    </lineage>
</organism>
<evidence type="ECO:0000313" key="4">
    <source>
        <dbReference type="EMBL" id="UVF22702.1"/>
    </source>
</evidence>
<evidence type="ECO:0000259" key="3">
    <source>
        <dbReference type="PROSITE" id="PS50977"/>
    </source>
</evidence>
<dbReference type="PANTHER" id="PTHR30055">
    <property type="entry name" value="HTH-TYPE TRANSCRIPTIONAL REGULATOR RUTR"/>
    <property type="match status" value="1"/>
</dbReference>
<dbReference type="PANTHER" id="PTHR30055:SF146">
    <property type="entry name" value="HTH-TYPE TRANSCRIPTIONAL DUAL REGULATOR CECR"/>
    <property type="match status" value="1"/>
</dbReference>
<feature type="DNA-binding region" description="H-T-H motif" evidence="2">
    <location>
        <begin position="24"/>
        <end position="43"/>
    </location>
</feature>
<dbReference type="SUPFAM" id="SSF46689">
    <property type="entry name" value="Homeodomain-like"/>
    <property type="match status" value="1"/>
</dbReference>
<evidence type="ECO:0000313" key="5">
    <source>
        <dbReference type="Proteomes" id="UP001017257"/>
    </source>
</evidence>
<dbReference type="InterPro" id="IPR039536">
    <property type="entry name" value="TetR_C_Proteobacteria"/>
</dbReference>
<dbReference type="Gene3D" id="1.10.357.10">
    <property type="entry name" value="Tetracycline Repressor, domain 2"/>
    <property type="match status" value="1"/>
</dbReference>
<dbReference type="SUPFAM" id="SSF48498">
    <property type="entry name" value="Tetracyclin repressor-like, C-terminal domain"/>
    <property type="match status" value="1"/>
</dbReference>
<dbReference type="PROSITE" id="PS01081">
    <property type="entry name" value="HTH_TETR_1"/>
    <property type="match status" value="1"/>
</dbReference>
<dbReference type="Pfam" id="PF14246">
    <property type="entry name" value="TetR_C_7"/>
    <property type="match status" value="1"/>
</dbReference>
<geneLocation type="plasmid" evidence="4 5">
    <name>pR24_2</name>
</geneLocation>
<dbReference type="InterPro" id="IPR001647">
    <property type="entry name" value="HTH_TetR"/>
</dbReference>
<dbReference type="Proteomes" id="UP001017257">
    <property type="component" value="Plasmid pR24_2"/>
</dbReference>
<accession>A0ABY5S3X4</accession>
<dbReference type="Pfam" id="PF00440">
    <property type="entry name" value="TetR_N"/>
    <property type="match status" value="1"/>
</dbReference>
<evidence type="ECO:0000256" key="1">
    <source>
        <dbReference type="ARBA" id="ARBA00023125"/>
    </source>
</evidence>
<reference evidence="4" key="1">
    <citation type="submission" date="2022-08" db="EMBL/GenBank/DDBJ databases">
        <title>Microvirga terrae sp. nov., isolated from soil.</title>
        <authorList>
            <person name="Kim K.H."/>
            <person name="Seo Y.L."/>
            <person name="Kim J.M."/>
            <person name="Lee J.K."/>
            <person name="Han D.M."/>
            <person name="Jeon C.O."/>
        </authorList>
    </citation>
    <scope>NUCLEOTIDE SEQUENCE</scope>
    <source>
        <strain evidence="4">R24</strain>
        <plasmid evidence="4">pR24_2</plasmid>
    </source>
</reference>
<proteinExistence type="predicted"/>
<keyword evidence="5" id="KW-1185">Reference proteome</keyword>
<evidence type="ECO:0000256" key="2">
    <source>
        <dbReference type="PROSITE-ProRule" id="PRU00335"/>
    </source>
</evidence>
<dbReference type="InterPro" id="IPR036271">
    <property type="entry name" value="Tet_transcr_reg_TetR-rel_C_sf"/>
</dbReference>
<dbReference type="EMBL" id="CP102847">
    <property type="protein sequence ID" value="UVF22702.1"/>
    <property type="molecule type" value="Genomic_DNA"/>
</dbReference>
<dbReference type="PRINTS" id="PR00455">
    <property type="entry name" value="HTHTETR"/>
</dbReference>
<protein>
    <submittedName>
        <fullName evidence="4">TetR/AcrR family transcriptional regulator</fullName>
    </submittedName>
</protein>
<gene>
    <name evidence="4" type="ORF">HPT29_028240</name>
</gene>
<name>A0ABY5S3X4_9HYPH</name>
<keyword evidence="1 2" id="KW-0238">DNA-binding</keyword>
<feature type="domain" description="HTH tetR-type" evidence="3">
    <location>
        <begin position="1"/>
        <end position="61"/>
    </location>
</feature>
<dbReference type="InterPro" id="IPR009057">
    <property type="entry name" value="Homeodomain-like_sf"/>
</dbReference>